<dbReference type="Proteomes" id="UP000053647">
    <property type="component" value="Unassembled WGS sequence"/>
</dbReference>
<dbReference type="EMBL" id="KN819412">
    <property type="protein sequence ID" value="KIJ10226.1"/>
    <property type="molecule type" value="Genomic_DNA"/>
</dbReference>
<keyword evidence="4" id="KW-1185">Reference proteome</keyword>
<sequence length="234" mass="26313">MSPGTSATTRITKAKRDSHALRHYITPTKKQPNIATVDGVTVKNQIYLVIVPFIPVSSPIDNANWLHALEIENDLPKGSVNLARWIKPKEKRTPQQRVVHLMLQLNDPHPANKIIKEGLYTDHAKLQTHAEQPPPPQQTPIPHHWNSGPNRHQRTLLSSIILKSDTVMAPTWELTTHPDLLHQHTAKSPPRPATPSNEPKQQHYIQWPIVVAIPIVIIITANTITTVFTPIPHP</sequence>
<dbReference type="HOGENOM" id="CLU_1185347_0_0_1"/>
<feature type="transmembrane region" description="Helical" evidence="2">
    <location>
        <begin position="204"/>
        <end position="228"/>
    </location>
</feature>
<feature type="region of interest" description="Disordered" evidence="1">
    <location>
        <begin position="128"/>
        <end position="148"/>
    </location>
</feature>
<evidence type="ECO:0000256" key="1">
    <source>
        <dbReference type="SAM" id="MobiDB-lite"/>
    </source>
</evidence>
<evidence type="ECO:0000313" key="4">
    <source>
        <dbReference type="Proteomes" id="UP000053647"/>
    </source>
</evidence>
<dbReference type="AlphaFoldDB" id="A0A0C9TSS3"/>
<keyword evidence="2" id="KW-0472">Membrane</keyword>
<reference evidence="3 4" key="1">
    <citation type="submission" date="2014-06" db="EMBL/GenBank/DDBJ databases">
        <authorList>
            <consortium name="DOE Joint Genome Institute"/>
            <person name="Kuo A."/>
            <person name="Kohler A."/>
            <person name="Nagy L.G."/>
            <person name="Floudas D."/>
            <person name="Copeland A."/>
            <person name="Barry K.W."/>
            <person name="Cichocki N."/>
            <person name="Veneault-Fourrey C."/>
            <person name="LaButti K."/>
            <person name="Lindquist E.A."/>
            <person name="Lipzen A."/>
            <person name="Lundell T."/>
            <person name="Morin E."/>
            <person name="Murat C."/>
            <person name="Sun H."/>
            <person name="Tunlid A."/>
            <person name="Henrissat B."/>
            <person name="Grigoriev I.V."/>
            <person name="Hibbett D.S."/>
            <person name="Martin F."/>
            <person name="Nordberg H.P."/>
            <person name="Cantor M.N."/>
            <person name="Hua S.X."/>
        </authorList>
    </citation>
    <scope>NUCLEOTIDE SEQUENCE [LARGE SCALE GENOMIC DNA]</scope>
    <source>
        <strain evidence="3 4">ATCC 200175</strain>
    </source>
</reference>
<organism evidence="3 4">
    <name type="scientific">Paxillus involutus ATCC 200175</name>
    <dbReference type="NCBI Taxonomy" id="664439"/>
    <lineage>
        <taxon>Eukaryota</taxon>
        <taxon>Fungi</taxon>
        <taxon>Dikarya</taxon>
        <taxon>Basidiomycota</taxon>
        <taxon>Agaricomycotina</taxon>
        <taxon>Agaricomycetes</taxon>
        <taxon>Agaricomycetidae</taxon>
        <taxon>Boletales</taxon>
        <taxon>Paxilineae</taxon>
        <taxon>Paxillaceae</taxon>
        <taxon>Paxillus</taxon>
    </lineage>
</organism>
<proteinExistence type="predicted"/>
<name>A0A0C9TSS3_PAXIN</name>
<dbReference type="OrthoDB" id="2800503at2759"/>
<reference evidence="4" key="2">
    <citation type="submission" date="2015-01" db="EMBL/GenBank/DDBJ databases">
        <title>Evolutionary Origins and Diversification of the Mycorrhizal Mutualists.</title>
        <authorList>
            <consortium name="DOE Joint Genome Institute"/>
            <consortium name="Mycorrhizal Genomics Consortium"/>
            <person name="Kohler A."/>
            <person name="Kuo A."/>
            <person name="Nagy L.G."/>
            <person name="Floudas D."/>
            <person name="Copeland A."/>
            <person name="Barry K.W."/>
            <person name="Cichocki N."/>
            <person name="Veneault-Fourrey C."/>
            <person name="LaButti K."/>
            <person name="Lindquist E.A."/>
            <person name="Lipzen A."/>
            <person name="Lundell T."/>
            <person name="Morin E."/>
            <person name="Murat C."/>
            <person name="Riley R."/>
            <person name="Ohm R."/>
            <person name="Sun H."/>
            <person name="Tunlid A."/>
            <person name="Henrissat B."/>
            <person name="Grigoriev I.V."/>
            <person name="Hibbett D.S."/>
            <person name="Martin F."/>
        </authorList>
    </citation>
    <scope>NUCLEOTIDE SEQUENCE [LARGE SCALE GENOMIC DNA]</scope>
    <source>
        <strain evidence="4">ATCC 200175</strain>
    </source>
</reference>
<protein>
    <submittedName>
        <fullName evidence="3">Uncharacterized protein</fullName>
    </submittedName>
</protein>
<gene>
    <name evidence="3" type="ORF">PAXINDRAFT_16733</name>
</gene>
<evidence type="ECO:0000313" key="3">
    <source>
        <dbReference type="EMBL" id="KIJ10226.1"/>
    </source>
</evidence>
<accession>A0A0C9TSS3</accession>
<evidence type="ECO:0000256" key="2">
    <source>
        <dbReference type="SAM" id="Phobius"/>
    </source>
</evidence>
<keyword evidence="2" id="KW-0812">Transmembrane</keyword>
<keyword evidence="2" id="KW-1133">Transmembrane helix</keyword>